<dbReference type="EC" id="2.1.1.-" evidence="1"/>
<dbReference type="Proteomes" id="UP001595444">
    <property type="component" value="Unassembled WGS sequence"/>
</dbReference>
<evidence type="ECO:0000313" key="2">
    <source>
        <dbReference type="Proteomes" id="UP001595444"/>
    </source>
</evidence>
<reference evidence="2" key="1">
    <citation type="journal article" date="2019" name="Int. J. Syst. Evol. Microbiol.">
        <title>The Global Catalogue of Microorganisms (GCM) 10K type strain sequencing project: providing services to taxonomists for standard genome sequencing and annotation.</title>
        <authorList>
            <consortium name="The Broad Institute Genomics Platform"/>
            <consortium name="The Broad Institute Genome Sequencing Center for Infectious Disease"/>
            <person name="Wu L."/>
            <person name="Ma J."/>
        </authorList>
    </citation>
    <scope>NUCLEOTIDE SEQUENCE [LARGE SCALE GENOMIC DNA]</scope>
    <source>
        <strain evidence="2">KCTC 62164</strain>
    </source>
</reference>
<dbReference type="SUPFAM" id="SSF53335">
    <property type="entry name" value="S-adenosyl-L-methionine-dependent methyltransferases"/>
    <property type="match status" value="1"/>
</dbReference>
<keyword evidence="1" id="KW-0808">Transferase</keyword>
<proteinExistence type="predicted"/>
<dbReference type="Pfam" id="PF13578">
    <property type="entry name" value="Methyltransf_24"/>
    <property type="match status" value="1"/>
</dbReference>
<keyword evidence="1" id="KW-0489">Methyltransferase</keyword>
<dbReference type="Gene3D" id="3.40.50.150">
    <property type="entry name" value="Vaccinia Virus protein VP39"/>
    <property type="match status" value="1"/>
</dbReference>
<comment type="caution">
    <text evidence="1">The sequence shown here is derived from an EMBL/GenBank/DDBJ whole genome shotgun (WGS) entry which is preliminary data.</text>
</comment>
<organism evidence="1 2">
    <name type="scientific">Kordiimonas pumila</name>
    <dbReference type="NCBI Taxonomy" id="2161677"/>
    <lineage>
        <taxon>Bacteria</taxon>
        <taxon>Pseudomonadati</taxon>
        <taxon>Pseudomonadota</taxon>
        <taxon>Alphaproteobacteria</taxon>
        <taxon>Kordiimonadales</taxon>
        <taxon>Kordiimonadaceae</taxon>
        <taxon>Kordiimonas</taxon>
    </lineage>
</organism>
<accession>A0ABV7D912</accession>
<dbReference type="GO" id="GO:0008168">
    <property type="term" value="F:methyltransferase activity"/>
    <property type="evidence" value="ECO:0007669"/>
    <property type="project" value="UniProtKB-KW"/>
</dbReference>
<sequence length="212" mass="24816">MKIENVKEIIGDLPYMSLANAKKVEKIFHKYKCRSVLELGFYHGVSTNYMAAILEELGGDRKVTTIDLVSAKQHSPNIEELASKTGLSERIEIFYEERSYLWRLMKLIEEGRKFDFCYLDAGHMWDDTALAFFLVDKLLNDGGLILFDDLNWTAAKGGYYQNWPEIERNTPAVERVWSLLVMPHQNYKEVWIKNNWALARKKKKVPFLPLRY</sequence>
<dbReference type="GO" id="GO:0032259">
    <property type="term" value="P:methylation"/>
    <property type="evidence" value="ECO:0007669"/>
    <property type="project" value="UniProtKB-KW"/>
</dbReference>
<name>A0ABV7D912_9PROT</name>
<dbReference type="RefSeq" id="WP_194215663.1">
    <property type="nucleotide sequence ID" value="NZ_CP061205.1"/>
</dbReference>
<dbReference type="EMBL" id="JBHRSL010000027">
    <property type="protein sequence ID" value="MFC3053380.1"/>
    <property type="molecule type" value="Genomic_DNA"/>
</dbReference>
<evidence type="ECO:0000313" key="1">
    <source>
        <dbReference type="EMBL" id="MFC3053380.1"/>
    </source>
</evidence>
<gene>
    <name evidence="1" type="ORF">ACFOKA_15890</name>
</gene>
<protein>
    <submittedName>
        <fullName evidence="1">Class I SAM-dependent methyltransferase</fullName>
        <ecNumber evidence="1">2.1.1.-</ecNumber>
    </submittedName>
</protein>
<dbReference type="InterPro" id="IPR029063">
    <property type="entry name" value="SAM-dependent_MTases_sf"/>
</dbReference>
<keyword evidence="2" id="KW-1185">Reference proteome</keyword>